<dbReference type="InterPro" id="IPR007110">
    <property type="entry name" value="Ig-like_dom"/>
</dbReference>
<proteinExistence type="predicted"/>
<protein>
    <recommendedName>
        <fullName evidence="2">Platelet-derived growth factor receptor-like protein</fullName>
    </recommendedName>
</protein>
<dbReference type="SMART" id="SM00408">
    <property type="entry name" value="IGc2"/>
    <property type="match status" value="1"/>
</dbReference>
<organism evidence="5 6">
    <name type="scientific">Periophthalmus magnuspinnatus</name>
    <dbReference type="NCBI Taxonomy" id="409849"/>
    <lineage>
        <taxon>Eukaryota</taxon>
        <taxon>Metazoa</taxon>
        <taxon>Chordata</taxon>
        <taxon>Craniata</taxon>
        <taxon>Vertebrata</taxon>
        <taxon>Euteleostomi</taxon>
        <taxon>Actinopterygii</taxon>
        <taxon>Neopterygii</taxon>
        <taxon>Teleostei</taxon>
        <taxon>Neoteleostei</taxon>
        <taxon>Acanthomorphata</taxon>
        <taxon>Gobiaria</taxon>
        <taxon>Gobiiformes</taxon>
        <taxon>Gobioidei</taxon>
        <taxon>Gobiidae</taxon>
        <taxon>Oxudercinae</taxon>
        <taxon>Periophthalmus</taxon>
    </lineage>
</organism>
<sequence>MSIVKGFRSKCRLVLGTLLICALIFELGKFQRVGETISVQSGHTLELRCRGKPVQWTVPLYLEEDHEGRLKIVQHDKYGVLTVVNTTGADTGEFTCFPMFCEDTDCRREYSKAAKVFVFFPDPQELFVPSSEYQEIVQLRTNWPTVLPCQVTSPEAKVTLHREYPPSEVPVDGSEISFDVKKGFTIHRPRPYHAGELYCVASLGNLRQSSIRYMLIYVSYPRAPPAPEIQASSSSMTVGDNLRVICTVMRERDVDTDITWEYPGQQIGRPLYTEDSVSPAAGENTEKFQSILLVDEVRDVDQGTYTCTAQNLQGSKSVSTSVKVLPKATPKPKAKKPKEKRLHVH</sequence>
<dbReference type="InterPro" id="IPR003598">
    <property type="entry name" value="Ig_sub2"/>
</dbReference>
<dbReference type="InterPro" id="IPR003599">
    <property type="entry name" value="Ig_sub"/>
</dbReference>
<reference evidence="5" key="1">
    <citation type="submission" date="2025-08" db="UniProtKB">
        <authorList>
            <consortium name="Ensembl"/>
        </authorList>
    </citation>
    <scope>IDENTIFICATION</scope>
</reference>
<name>A0A3B4ACN4_9GOBI</name>
<evidence type="ECO:0000313" key="6">
    <source>
        <dbReference type="Proteomes" id="UP000261520"/>
    </source>
</evidence>
<accession>A0A3B4ACN4</accession>
<feature type="region of interest" description="Disordered" evidence="3">
    <location>
        <begin position="318"/>
        <end position="345"/>
    </location>
</feature>
<dbReference type="Gene3D" id="2.60.40.10">
    <property type="entry name" value="Immunoglobulins"/>
    <property type="match status" value="3"/>
</dbReference>
<dbReference type="SMART" id="SM00409">
    <property type="entry name" value="IG"/>
    <property type="match status" value="3"/>
</dbReference>
<dbReference type="Ensembl" id="ENSPMGT00000015820.1">
    <property type="protein sequence ID" value="ENSPMGP00000014837.1"/>
    <property type="gene ID" value="ENSPMGG00000012163.1"/>
</dbReference>
<dbReference type="PIRSF" id="PIRSF000615">
    <property type="entry name" value="TyrPK_CSF1-R"/>
    <property type="match status" value="1"/>
</dbReference>
<dbReference type="AlphaFoldDB" id="A0A3B4ACN4"/>
<dbReference type="Pfam" id="PF21339">
    <property type="entry name" value="VEGFR-1-like_Ig-like"/>
    <property type="match status" value="1"/>
</dbReference>
<dbReference type="InterPro" id="IPR036179">
    <property type="entry name" value="Ig-like_dom_sf"/>
</dbReference>
<dbReference type="Proteomes" id="UP000261520">
    <property type="component" value="Unplaced"/>
</dbReference>
<keyword evidence="6" id="KW-1185">Reference proteome</keyword>
<feature type="domain" description="Ig-like" evidence="4">
    <location>
        <begin position="221"/>
        <end position="319"/>
    </location>
</feature>
<evidence type="ECO:0000313" key="5">
    <source>
        <dbReference type="Ensembl" id="ENSPMGP00000014837.1"/>
    </source>
</evidence>
<evidence type="ECO:0000256" key="1">
    <source>
        <dbReference type="ARBA" id="ARBA00011360"/>
    </source>
</evidence>
<dbReference type="STRING" id="409849.ENSPMGP00000014837"/>
<evidence type="ECO:0000259" key="4">
    <source>
        <dbReference type="PROSITE" id="PS50835"/>
    </source>
</evidence>
<dbReference type="InterPro" id="IPR042495">
    <property type="entry name" value="PDGFRL"/>
</dbReference>
<dbReference type="PROSITE" id="PS50835">
    <property type="entry name" value="IG_LIKE"/>
    <property type="match status" value="1"/>
</dbReference>
<dbReference type="Pfam" id="PF13927">
    <property type="entry name" value="Ig_3"/>
    <property type="match status" value="1"/>
</dbReference>
<evidence type="ECO:0000256" key="3">
    <source>
        <dbReference type="SAM" id="MobiDB-lite"/>
    </source>
</evidence>
<feature type="compositionally biased region" description="Basic residues" evidence="3">
    <location>
        <begin position="330"/>
        <end position="345"/>
    </location>
</feature>
<dbReference type="PANTHER" id="PTHR15360:SF2">
    <property type="entry name" value="PLATELET-DERIVED GROWTH FACTOR RECEPTOR-LIKE PROTEIN"/>
    <property type="match status" value="1"/>
</dbReference>
<evidence type="ECO:0000256" key="2">
    <source>
        <dbReference type="ARBA" id="ARBA00019671"/>
    </source>
</evidence>
<dbReference type="SUPFAM" id="SSF48726">
    <property type="entry name" value="Immunoglobulin"/>
    <property type="match status" value="3"/>
</dbReference>
<dbReference type="InterPro" id="IPR013783">
    <property type="entry name" value="Ig-like_fold"/>
</dbReference>
<dbReference type="PANTHER" id="PTHR15360">
    <property type="entry name" value="PLATELET-DERIVED GROWTH FACTOR RECEPTOR LIKE"/>
    <property type="match status" value="1"/>
</dbReference>
<comment type="subunit">
    <text evidence="1">Forms a complex composed of PDGFRL, TNK2 and GRB2.</text>
</comment>
<reference evidence="5" key="2">
    <citation type="submission" date="2025-09" db="UniProtKB">
        <authorList>
            <consortium name="Ensembl"/>
        </authorList>
    </citation>
    <scope>IDENTIFICATION</scope>
</reference>